<evidence type="ECO:0000256" key="8">
    <source>
        <dbReference type="RuleBase" id="RU365088"/>
    </source>
</evidence>
<feature type="transmembrane region" description="Helical" evidence="8">
    <location>
        <begin position="257"/>
        <end position="275"/>
    </location>
</feature>
<name>A0ABN7R3N5_9GAMM</name>
<proteinExistence type="inferred from homology"/>
<feature type="transmembrane region" description="Helical" evidence="8">
    <location>
        <begin position="108"/>
        <end position="129"/>
    </location>
</feature>
<accession>A0ABN7R3N5</accession>
<organism evidence="10 11">
    <name type="scientific">Novilysobacter luteus</name>
    <dbReference type="NCBI Taxonomy" id="2822368"/>
    <lineage>
        <taxon>Bacteria</taxon>
        <taxon>Pseudomonadati</taxon>
        <taxon>Pseudomonadota</taxon>
        <taxon>Gammaproteobacteria</taxon>
        <taxon>Lysobacterales</taxon>
        <taxon>Lysobacteraceae</taxon>
        <taxon>Novilysobacter</taxon>
    </lineage>
</organism>
<evidence type="ECO:0000256" key="4">
    <source>
        <dbReference type="ARBA" id="ARBA00022475"/>
    </source>
</evidence>
<gene>
    <name evidence="10" type="primary">bcr</name>
    <name evidence="10" type="ORF">LYB30171_01883</name>
</gene>
<dbReference type="CDD" id="cd17320">
    <property type="entry name" value="MFS_MdfA_MDR_like"/>
    <property type="match status" value="1"/>
</dbReference>
<dbReference type="InterPro" id="IPR011701">
    <property type="entry name" value="MFS"/>
</dbReference>
<feature type="transmembrane region" description="Helical" evidence="8">
    <location>
        <begin position="287"/>
        <end position="305"/>
    </location>
</feature>
<feature type="transmembrane region" description="Helical" evidence="8">
    <location>
        <begin position="141"/>
        <end position="165"/>
    </location>
</feature>
<comment type="similarity">
    <text evidence="2 8">Belongs to the major facilitator superfamily. Bcr/CmlA family.</text>
</comment>
<dbReference type="SUPFAM" id="SSF103473">
    <property type="entry name" value="MFS general substrate transporter"/>
    <property type="match status" value="1"/>
</dbReference>
<dbReference type="Proteomes" id="UP000680116">
    <property type="component" value="Chromosome"/>
</dbReference>
<evidence type="ECO:0000256" key="5">
    <source>
        <dbReference type="ARBA" id="ARBA00022692"/>
    </source>
</evidence>
<keyword evidence="4" id="KW-1003">Cell membrane</keyword>
<evidence type="ECO:0000256" key="3">
    <source>
        <dbReference type="ARBA" id="ARBA00022448"/>
    </source>
</evidence>
<dbReference type="NCBIfam" id="TIGR00710">
    <property type="entry name" value="efflux_Bcr_CflA"/>
    <property type="match status" value="1"/>
</dbReference>
<evidence type="ECO:0000256" key="7">
    <source>
        <dbReference type="ARBA" id="ARBA00023136"/>
    </source>
</evidence>
<keyword evidence="3 8" id="KW-0813">Transport</keyword>
<evidence type="ECO:0000259" key="9">
    <source>
        <dbReference type="PROSITE" id="PS50850"/>
    </source>
</evidence>
<keyword evidence="5 8" id="KW-0812">Transmembrane</keyword>
<keyword evidence="8" id="KW-0997">Cell inner membrane</keyword>
<dbReference type="InterPro" id="IPR020846">
    <property type="entry name" value="MFS_dom"/>
</dbReference>
<dbReference type="PANTHER" id="PTHR42718">
    <property type="entry name" value="MAJOR FACILITATOR SUPERFAMILY MULTIDRUG TRANSPORTER MFSC"/>
    <property type="match status" value="1"/>
</dbReference>
<evidence type="ECO:0000313" key="10">
    <source>
        <dbReference type="EMBL" id="CAG4975301.1"/>
    </source>
</evidence>
<keyword evidence="7 8" id="KW-0472">Membrane</keyword>
<feature type="transmembrane region" description="Helical" evidence="8">
    <location>
        <begin position="317"/>
        <end position="340"/>
    </location>
</feature>
<feature type="transmembrane region" description="Helical" evidence="8">
    <location>
        <begin position="171"/>
        <end position="191"/>
    </location>
</feature>
<keyword evidence="11" id="KW-1185">Reference proteome</keyword>
<dbReference type="PANTHER" id="PTHR42718:SF46">
    <property type="entry name" value="BLR6921 PROTEIN"/>
    <property type="match status" value="1"/>
</dbReference>
<evidence type="ECO:0000256" key="1">
    <source>
        <dbReference type="ARBA" id="ARBA00004651"/>
    </source>
</evidence>
<feature type="transmembrane region" description="Helical" evidence="8">
    <location>
        <begin position="352"/>
        <end position="372"/>
    </location>
</feature>
<dbReference type="InterPro" id="IPR036259">
    <property type="entry name" value="MFS_trans_sf"/>
</dbReference>
<dbReference type="PROSITE" id="PS50850">
    <property type="entry name" value="MFS"/>
    <property type="match status" value="1"/>
</dbReference>
<evidence type="ECO:0000313" key="11">
    <source>
        <dbReference type="Proteomes" id="UP000680116"/>
    </source>
</evidence>
<dbReference type="RefSeq" id="WP_215218438.1">
    <property type="nucleotide sequence ID" value="NZ_OU015430.1"/>
</dbReference>
<evidence type="ECO:0000256" key="6">
    <source>
        <dbReference type="ARBA" id="ARBA00022989"/>
    </source>
</evidence>
<dbReference type="Gene3D" id="1.20.1720.10">
    <property type="entry name" value="Multidrug resistance protein D"/>
    <property type="match status" value="1"/>
</dbReference>
<sequence length="420" mass="44748">MAAANLPPASTISLRRLALLLAGLAMFGPFSIDTIFPAFPQLGGQLGADKLALQQTISVYLIAYAVTSVVHGPLSDAFGRRRVIIAGLAVFTLASVGCALSTDLTTLLVFRALQGLSAGVGLIVGRAVIRDVLDGDDAQRLMSQVSMIFGIAPAIAPIIGGWILGWSRWPAIFWFLVGFSVLLLLATWRLLPETHPPEARLELRPRRLVRDYVSILLNTRFQRLAAAAAFNFGALFLYIASAPAFVLDLLRMDERQFGWFFVPTIGGMVLGAWVSGRAAGRISGARLVGIGFAVSAVAAVFNVAYNLSTDVLQLPWAVVPMTLNAFGIALVFPILTLAVLDMYPRQRGSASSLQAFTALVSNALIAGVVSPWLSGNGLWLAVAAGLFTAAGWAFWRWEAVVSANGNGRGRSATPRVPDSL</sequence>
<feature type="transmembrane region" description="Helical" evidence="8">
    <location>
        <begin position="17"/>
        <end position="39"/>
    </location>
</feature>
<protein>
    <recommendedName>
        <fullName evidence="8">Bcr/CflA family efflux transporter</fullName>
    </recommendedName>
</protein>
<feature type="transmembrane region" description="Helical" evidence="8">
    <location>
        <begin position="224"/>
        <end position="245"/>
    </location>
</feature>
<dbReference type="EMBL" id="OU015430">
    <property type="protein sequence ID" value="CAG4975301.1"/>
    <property type="molecule type" value="Genomic_DNA"/>
</dbReference>
<feature type="transmembrane region" description="Helical" evidence="8">
    <location>
        <begin position="83"/>
        <end position="102"/>
    </location>
</feature>
<feature type="transmembrane region" description="Helical" evidence="8">
    <location>
        <begin position="378"/>
        <end position="395"/>
    </location>
</feature>
<keyword evidence="6 8" id="KW-1133">Transmembrane helix</keyword>
<dbReference type="InterPro" id="IPR004812">
    <property type="entry name" value="Efflux_drug-R_Bcr/CmlA"/>
</dbReference>
<comment type="subcellular location">
    <subcellularLocation>
        <location evidence="8">Cell inner membrane</location>
        <topology evidence="8">Multi-pass membrane protein</topology>
    </subcellularLocation>
    <subcellularLocation>
        <location evidence="1">Cell membrane</location>
        <topology evidence="1">Multi-pass membrane protein</topology>
    </subcellularLocation>
</comment>
<feature type="transmembrane region" description="Helical" evidence="8">
    <location>
        <begin position="51"/>
        <end position="71"/>
    </location>
</feature>
<dbReference type="Pfam" id="PF07690">
    <property type="entry name" value="MFS_1"/>
    <property type="match status" value="1"/>
</dbReference>
<reference evidence="10 11" key="1">
    <citation type="submission" date="2021-04" db="EMBL/GenBank/DDBJ databases">
        <authorList>
            <person name="Rodrigo-Torres L."/>
            <person name="Arahal R. D."/>
            <person name="Lucena T."/>
        </authorList>
    </citation>
    <scope>NUCLEOTIDE SEQUENCE [LARGE SCALE GENOMIC DNA]</scope>
    <source>
        <strain evidence="10 11">CECT 30171</strain>
    </source>
</reference>
<feature type="domain" description="Major facilitator superfamily (MFS) profile" evidence="9">
    <location>
        <begin position="17"/>
        <end position="401"/>
    </location>
</feature>
<evidence type="ECO:0000256" key="2">
    <source>
        <dbReference type="ARBA" id="ARBA00006236"/>
    </source>
</evidence>